<comment type="similarity">
    <text evidence="2">Belongs to the COG2 family.</text>
</comment>
<dbReference type="GO" id="GO:0017119">
    <property type="term" value="C:Golgi transport complex"/>
    <property type="evidence" value="ECO:0007669"/>
    <property type="project" value="TreeGrafter"/>
</dbReference>
<evidence type="ECO:0000256" key="2">
    <source>
        <dbReference type="ARBA" id="ARBA00007603"/>
    </source>
</evidence>
<dbReference type="InterPro" id="IPR024602">
    <property type="entry name" value="COG_su2_N"/>
</dbReference>
<organism evidence="10 11">
    <name type="scientific">Ogataea philodendri</name>
    <dbReference type="NCBI Taxonomy" id="1378263"/>
    <lineage>
        <taxon>Eukaryota</taxon>
        <taxon>Fungi</taxon>
        <taxon>Dikarya</taxon>
        <taxon>Ascomycota</taxon>
        <taxon>Saccharomycotina</taxon>
        <taxon>Pichiomycetes</taxon>
        <taxon>Pichiales</taxon>
        <taxon>Pichiaceae</taxon>
        <taxon>Ogataea</taxon>
    </lineage>
</organism>
<evidence type="ECO:0000313" key="11">
    <source>
        <dbReference type="Proteomes" id="UP000769157"/>
    </source>
</evidence>
<evidence type="ECO:0000256" key="8">
    <source>
        <dbReference type="ARBA" id="ARBA00031344"/>
    </source>
</evidence>
<evidence type="ECO:0000313" key="10">
    <source>
        <dbReference type="EMBL" id="KAH3669468.1"/>
    </source>
</evidence>
<accession>A0A9P8T7R2</accession>
<dbReference type="OrthoDB" id="332281at2759"/>
<feature type="domain" description="Conserved oligomeric Golgi complex subunit 2 N-terminal" evidence="9">
    <location>
        <begin position="33"/>
        <end position="87"/>
    </location>
</feature>
<evidence type="ECO:0000256" key="4">
    <source>
        <dbReference type="ARBA" id="ARBA00022448"/>
    </source>
</evidence>
<keyword evidence="4" id="KW-0813">Transport</keyword>
<keyword evidence="5" id="KW-0653">Protein transport</keyword>
<dbReference type="RefSeq" id="XP_046063731.1">
    <property type="nucleotide sequence ID" value="XM_046202367.1"/>
</dbReference>
<dbReference type="Pfam" id="PF06148">
    <property type="entry name" value="COG2_N"/>
    <property type="match status" value="1"/>
</dbReference>
<dbReference type="EMBL" id="JAEUBE010000137">
    <property type="protein sequence ID" value="KAH3669468.1"/>
    <property type="molecule type" value="Genomic_DNA"/>
</dbReference>
<dbReference type="AlphaFoldDB" id="A0A9P8T7R2"/>
<evidence type="ECO:0000256" key="1">
    <source>
        <dbReference type="ARBA" id="ARBA00004395"/>
    </source>
</evidence>
<reference evidence="10" key="2">
    <citation type="submission" date="2021-01" db="EMBL/GenBank/DDBJ databases">
        <authorList>
            <person name="Schikora-Tamarit M.A."/>
        </authorList>
    </citation>
    <scope>NUCLEOTIDE SEQUENCE</scope>
    <source>
        <strain evidence="10">CBS6075</strain>
    </source>
</reference>
<name>A0A9P8T7R2_9ASCO</name>
<evidence type="ECO:0000256" key="7">
    <source>
        <dbReference type="ARBA" id="ARBA00023136"/>
    </source>
</evidence>
<proteinExistence type="inferred from homology"/>
<dbReference type="PANTHER" id="PTHR12961:SF0">
    <property type="entry name" value="CONSERVED OLIGOMERIC GOLGI COMPLEX SUBUNIT 2"/>
    <property type="match status" value="1"/>
</dbReference>
<evidence type="ECO:0000256" key="6">
    <source>
        <dbReference type="ARBA" id="ARBA00023034"/>
    </source>
</evidence>
<comment type="caution">
    <text evidence="10">The sequence shown here is derived from an EMBL/GenBank/DDBJ whole genome shotgun (WGS) entry which is preliminary data.</text>
</comment>
<dbReference type="PANTHER" id="PTHR12961">
    <property type="entry name" value="CONSERVED OLIGOMERIC GOLGI COMPLEX COMPONENT 2"/>
    <property type="match status" value="1"/>
</dbReference>
<dbReference type="GeneID" id="70233557"/>
<dbReference type="GO" id="GO:0007030">
    <property type="term" value="P:Golgi organization"/>
    <property type="evidence" value="ECO:0007669"/>
    <property type="project" value="InterPro"/>
</dbReference>
<gene>
    <name evidence="10" type="ORF">OGAPHI_001589</name>
</gene>
<evidence type="ECO:0000256" key="3">
    <source>
        <dbReference type="ARBA" id="ARBA00020977"/>
    </source>
</evidence>
<evidence type="ECO:0000259" key="9">
    <source>
        <dbReference type="Pfam" id="PF06148"/>
    </source>
</evidence>
<sequence>MTESIHSEDSLDFYSTLTRESFQYNLAKLPPGEFDPSRFISQSYKYWSLDDLTKSLGSLLHEIDQELIDLVNNDYLNFIQLGNSIDGSVDLIHDCKIDLNGYIRDLSLANVKIDADLEVVDDLLLYKRKLSVYKAIINQLMILDEQATLFSKKISSGDVKELVVLFLSVNRIYESVLKYKNLEMVAMVGKKIAGMKMELKSVLDSKVQSASNEDKFELLKVYTVLGEESGFIKALKQKSTIN</sequence>
<keyword evidence="6" id="KW-0333">Golgi apparatus</keyword>
<reference evidence="10" key="1">
    <citation type="journal article" date="2021" name="Open Biol.">
        <title>Shared evolutionary footprints suggest mitochondrial oxidative damage underlies multiple complex I losses in fungi.</title>
        <authorList>
            <person name="Schikora-Tamarit M.A."/>
            <person name="Marcet-Houben M."/>
            <person name="Nosek J."/>
            <person name="Gabaldon T."/>
        </authorList>
    </citation>
    <scope>NUCLEOTIDE SEQUENCE</scope>
    <source>
        <strain evidence="10">CBS6075</strain>
    </source>
</reference>
<protein>
    <recommendedName>
        <fullName evidence="3">Conserved oligomeric Golgi complex subunit 2</fullName>
    </recommendedName>
    <alternativeName>
        <fullName evidence="8">Component of oligomeric Golgi complex 2</fullName>
    </alternativeName>
</protein>
<dbReference type="Proteomes" id="UP000769157">
    <property type="component" value="Unassembled WGS sequence"/>
</dbReference>
<dbReference type="GO" id="GO:0015031">
    <property type="term" value="P:protein transport"/>
    <property type="evidence" value="ECO:0007669"/>
    <property type="project" value="UniProtKB-KW"/>
</dbReference>
<comment type="subcellular location">
    <subcellularLocation>
        <location evidence="1">Golgi apparatus membrane</location>
        <topology evidence="1">Peripheral membrane protein</topology>
    </subcellularLocation>
</comment>
<keyword evidence="7" id="KW-0472">Membrane</keyword>
<dbReference type="InterPro" id="IPR009316">
    <property type="entry name" value="COG2"/>
</dbReference>
<evidence type="ECO:0000256" key="5">
    <source>
        <dbReference type="ARBA" id="ARBA00022927"/>
    </source>
</evidence>
<dbReference type="GO" id="GO:0006891">
    <property type="term" value="P:intra-Golgi vesicle-mediated transport"/>
    <property type="evidence" value="ECO:0007669"/>
    <property type="project" value="TreeGrafter"/>
</dbReference>
<dbReference type="GO" id="GO:0000139">
    <property type="term" value="C:Golgi membrane"/>
    <property type="evidence" value="ECO:0007669"/>
    <property type="project" value="UniProtKB-SubCell"/>
</dbReference>
<keyword evidence="11" id="KW-1185">Reference proteome</keyword>